<keyword evidence="1" id="KW-0723">Serine/threonine-protein kinase</keyword>
<dbReference type="CDD" id="cd16936">
    <property type="entry name" value="HATPase_RsbW-like"/>
    <property type="match status" value="1"/>
</dbReference>
<dbReference type="SUPFAM" id="SSF55874">
    <property type="entry name" value="ATPase domain of HSP90 chaperone/DNA topoisomerase II/histidine kinase"/>
    <property type="match status" value="1"/>
</dbReference>
<dbReference type="RefSeq" id="WP_252810475.1">
    <property type="nucleotide sequence ID" value="NZ_BAAABM010000073.1"/>
</dbReference>
<evidence type="ECO:0000313" key="3">
    <source>
        <dbReference type="EMBL" id="GAA0372445.1"/>
    </source>
</evidence>
<keyword evidence="1" id="KW-0808">Transferase</keyword>
<dbReference type="Gene3D" id="3.30.565.10">
    <property type="entry name" value="Histidine kinase-like ATPase, C-terminal domain"/>
    <property type="match status" value="1"/>
</dbReference>
<organism evidence="3 4">
    <name type="scientific">Actinoallomurus spadix</name>
    <dbReference type="NCBI Taxonomy" id="79912"/>
    <lineage>
        <taxon>Bacteria</taxon>
        <taxon>Bacillati</taxon>
        <taxon>Actinomycetota</taxon>
        <taxon>Actinomycetes</taxon>
        <taxon>Streptosporangiales</taxon>
        <taxon>Thermomonosporaceae</taxon>
        <taxon>Actinoallomurus</taxon>
    </lineage>
</organism>
<keyword evidence="1" id="KW-0418">Kinase</keyword>
<evidence type="ECO:0000313" key="4">
    <source>
        <dbReference type="Proteomes" id="UP001501822"/>
    </source>
</evidence>
<evidence type="ECO:0000259" key="2">
    <source>
        <dbReference type="Pfam" id="PF13581"/>
    </source>
</evidence>
<reference evidence="4" key="1">
    <citation type="journal article" date="2019" name="Int. J. Syst. Evol. Microbiol.">
        <title>The Global Catalogue of Microorganisms (GCM) 10K type strain sequencing project: providing services to taxonomists for standard genome sequencing and annotation.</title>
        <authorList>
            <consortium name="The Broad Institute Genomics Platform"/>
            <consortium name="The Broad Institute Genome Sequencing Center for Infectious Disease"/>
            <person name="Wu L."/>
            <person name="Ma J."/>
        </authorList>
    </citation>
    <scope>NUCLEOTIDE SEQUENCE [LARGE SCALE GENOMIC DNA]</scope>
    <source>
        <strain evidence="4">JCM 3146</strain>
    </source>
</reference>
<name>A0ABP3HK72_9ACTN</name>
<gene>
    <name evidence="3" type="ORF">GCM10010151_73020</name>
</gene>
<comment type="caution">
    <text evidence="3">The sequence shown here is derived from an EMBL/GenBank/DDBJ whole genome shotgun (WGS) entry which is preliminary data.</text>
</comment>
<sequence length="134" mass="15114">MDQTIIEMGDTAILRIKGRPERVRAARAFARASLRRFGCDPDAVDDGELIVSELVTNAIRVAPDREIRILIFPIREYVTIQVYDPVDALPHQRHAGVHDESGRGIPIVSRCARRYGAFRVADGKIVWAMVRRHA</sequence>
<dbReference type="InterPro" id="IPR050267">
    <property type="entry name" value="Anti-sigma-factor_SerPK"/>
</dbReference>
<feature type="domain" description="Histidine kinase/HSP90-like ATPase" evidence="2">
    <location>
        <begin position="18"/>
        <end position="128"/>
    </location>
</feature>
<dbReference type="Pfam" id="PF13581">
    <property type="entry name" value="HATPase_c_2"/>
    <property type="match status" value="1"/>
</dbReference>
<dbReference type="EMBL" id="BAAABM010000073">
    <property type="protein sequence ID" value="GAA0372445.1"/>
    <property type="molecule type" value="Genomic_DNA"/>
</dbReference>
<dbReference type="PANTHER" id="PTHR35526">
    <property type="entry name" value="ANTI-SIGMA-F FACTOR RSBW-RELATED"/>
    <property type="match status" value="1"/>
</dbReference>
<dbReference type="Proteomes" id="UP001501822">
    <property type="component" value="Unassembled WGS sequence"/>
</dbReference>
<dbReference type="InterPro" id="IPR036890">
    <property type="entry name" value="HATPase_C_sf"/>
</dbReference>
<dbReference type="PANTHER" id="PTHR35526:SF3">
    <property type="entry name" value="ANTI-SIGMA-F FACTOR RSBW"/>
    <property type="match status" value="1"/>
</dbReference>
<evidence type="ECO:0000256" key="1">
    <source>
        <dbReference type="ARBA" id="ARBA00022527"/>
    </source>
</evidence>
<protein>
    <recommendedName>
        <fullName evidence="2">Histidine kinase/HSP90-like ATPase domain-containing protein</fullName>
    </recommendedName>
</protein>
<keyword evidence="4" id="KW-1185">Reference proteome</keyword>
<dbReference type="InterPro" id="IPR003594">
    <property type="entry name" value="HATPase_dom"/>
</dbReference>
<proteinExistence type="predicted"/>
<accession>A0ABP3HK72</accession>